<reference evidence="10 11" key="2">
    <citation type="journal article" date="2023" name="Mol. Biol. Evol.">
        <title>Genomics of Secondarily Temperate Adaptation in the Only Non-Antarctic Icefish.</title>
        <authorList>
            <person name="Rivera-Colon A.G."/>
            <person name="Rayamajhi N."/>
            <person name="Minhas B.F."/>
            <person name="Madrigal G."/>
            <person name="Bilyk K.T."/>
            <person name="Yoon V."/>
            <person name="Hune M."/>
            <person name="Gregory S."/>
            <person name="Cheng C.H.C."/>
            <person name="Catchen J.M."/>
        </authorList>
    </citation>
    <scope>NUCLEOTIDE SEQUENCE [LARGE SCALE GENOMIC DNA]</scope>
    <source>
        <strain evidence="10">JMC-PN-2008</strain>
    </source>
</reference>
<accession>A0AAN7Y5A3</accession>
<feature type="compositionally biased region" description="Basic and acidic residues" evidence="6">
    <location>
        <begin position="282"/>
        <end position="292"/>
    </location>
</feature>
<evidence type="ECO:0000256" key="2">
    <source>
        <dbReference type="ARBA" id="ARBA00022737"/>
    </source>
</evidence>
<evidence type="ECO:0000256" key="6">
    <source>
        <dbReference type="SAM" id="MobiDB-lite"/>
    </source>
</evidence>
<reference evidence="10 11" key="1">
    <citation type="journal article" date="2023" name="Genes (Basel)">
        <title>Chromosome-Level Genome Assembly and Circadian Gene Repertoire of the Patagonia Blennie Eleginops maclovinus-The Closest Ancestral Proxy of Antarctic Cryonotothenioids.</title>
        <authorList>
            <person name="Cheng C.C."/>
            <person name="Rivera-Colon A.G."/>
            <person name="Minhas B.F."/>
            <person name="Wilson L."/>
            <person name="Rayamajhi N."/>
            <person name="Vargas-Chacoff L."/>
            <person name="Catchen J.M."/>
        </authorList>
    </citation>
    <scope>NUCLEOTIDE SEQUENCE [LARGE SCALE GENOMIC DNA]</scope>
    <source>
        <strain evidence="10">JMC-PN-2008</strain>
    </source>
</reference>
<name>A0AAN7Y5A3_ELEMC</name>
<keyword evidence="7" id="KW-1133">Transmembrane helix</keyword>
<keyword evidence="7" id="KW-0472">Membrane</keyword>
<dbReference type="SUPFAM" id="SSF57535">
    <property type="entry name" value="Complement control module/SCR domain"/>
    <property type="match status" value="3"/>
</dbReference>
<feature type="disulfide bond" evidence="5">
    <location>
        <begin position="61"/>
        <end position="88"/>
    </location>
</feature>
<evidence type="ECO:0000313" key="10">
    <source>
        <dbReference type="EMBL" id="KAK5872059.1"/>
    </source>
</evidence>
<dbReference type="Pfam" id="PF00084">
    <property type="entry name" value="Sushi"/>
    <property type="match status" value="3"/>
</dbReference>
<keyword evidence="8" id="KW-0732">Signal</keyword>
<sequence length="335" mass="35692">MEVFLDTCGRRTVKALLLLYLFVAKAAANCPKPQARGDIVLTNDALLMNDFPEGVDVTLQCGNGYVKDSGSGVITCVDDNWTEPDLTCKKKDCGLPNVLPNMSFNTSSGTLFGAIIKVICDKGFQVSGSSYKQCYASGWVGKSTCELVTCEKPVEVPNGKSSWVSQDEPTYGEIIQYICNVGFTLIGKNSIMCSETGDYDAPLPTCEGTTTKYTTAMYLITPKPTPPAQDSSTTPRALRDKTVTTKTTAAVSPSVGGGRDILTAGGRATTSVTSMTSSSFQDKPDGAVDPNKDTGNMPVILSVICVSLAVCIMALFLHKFLLKRKGSANETAPIY</sequence>
<dbReference type="InterPro" id="IPR035976">
    <property type="entry name" value="Sushi/SCR/CCP_sf"/>
</dbReference>
<keyword evidence="1 5" id="KW-0768">Sushi</keyword>
<evidence type="ECO:0000256" key="1">
    <source>
        <dbReference type="ARBA" id="ARBA00022659"/>
    </source>
</evidence>
<keyword evidence="2" id="KW-0677">Repeat</keyword>
<evidence type="ECO:0000256" key="4">
    <source>
        <dbReference type="ARBA" id="ARBA00023180"/>
    </source>
</evidence>
<feature type="transmembrane region" description="Helical" evidence="7">
    <location>
        <begin position="299"/>
        <end position="317"/>
    </location>
</feature>
<gene>
    <name evidence="10" type="ORF">PBY51_012792</name>
</gene>
<dbReference type="CDD" id="cd00033">
    <property type="entry name" value="CCP"/>
    <property type="match status" value="2"/>
</dbReference>
<feature type="region of interest" description="Disordered" evidence="6">
    <location>
        <begin position="273"/>
        <end position="293"/>
    </location>
</feature>
<keyword evidence="4" id="KW-0325">Glycoprotein</keyword>
<dbReference type="InterPro" id="IPR050350">
    <property type="entry name" value="Compl-Cell_Adhes-Reg"/>
</dbReference>
<feature type="chain" id="PRO_5042918873" description="Sushi domain-containing protein" evidence="8">
    <location>
        <begin position="29"/>
        <end position="335"/>
    </location>
</feature>
<feature type="domain" description="Sushi" evidence="9">
    <location>
        <begin position="91"/>
        <end position="147"/>
    </location>
</feature>
<feature type="domain" description="Sushi" evidence="9">
    <location>
        <begin position="148"/>
        <end position="208"/>
    </location>
</feature>
<feature type="disulfide bond" evidence="5">
    <location>
        <begin position="150"/>
        <end position="193"/>
    </location>
</feature>
<evidence type="ECO:0000259" key="9">
    <source>
        <dbReference type="PROSITE" id="PS50923"/>
    </source>
</evidence>
<keyword evidence="3 5" id="KW-1015">Disulfide bond</keyword>
<keyword evidence="7" id="KW-0812">Transmembrane</keyword>
<dbReference type="EMBL" id="JAUZQC010000004">
    <property type="protein sequence ID" value="KAK5872059.1"/>
    <property type="molecule type" value="Genomic_DNA"/>
</dbReference>
<comment type="caution">
    <text evidence="10">The sequence shown here is derived from an EMBL/GenBank/DDBJ whole genome shotgun (WGS) entry which is preliminary data.</text>
</comment>
<proteinExistence type="predicted"/>
<evidence type="ECO:0000256" key="5">
    <source>
        <dbReference type="PROSITE-ProRule" id="PRU00302"/>
    </source>
</evidence>
<evidence type="ECO:0000256" key="3">
    <source>
        <dbReference type="ARBA" id="ARBA00023157"/>
    </source>
</evidence>
<feature type="disulfide bond" evidence="5">
    <location>
        <begin position="179"/>
        <end position="206"/>
    </location>
</feature>
<keyword evidence="11" id="KW-1185">Reference proteome</keyword>
<organism evidence="10 11">
    <name type="scientific">Eleginops maclovinus</name>
    <name type="common">Patagonian blennie</name>
    <name type="synonym">Eleginus maclovinus</name>
    <dbReference type="NCBI Taxonomy" id="56733"/>
    <lineage>
        <taxon>Eukaryota</taxon>
        <taxon>Metazoa</taxon>
        <taxon>Chordata</taxon>
        <taxon>Craniata</taxon>
        <taxon>Vertebrata</taxon>
        <taxon>Euteleostomi</taxon>
        <taxon>Actinopterygii</taxon>
        <taxon>Neopterygii</taxon>
        <taxon>Teleostei</taxon>
        <taxon>Neoteleostei</taxon>
        <taxon>Acanthomorphata</taxon>
        <taxon>Eupercaria</taxon>
        <taxon>Perciformes</taxon>
        <taxon>Notothenioidei</taxon>
        <taxon>Eleginopidae</taxon>
        <taxon>Eleginops</taxon>
    </lineage>
</organism>
<protein>
    <recommendedName>
        <fullName evidence="9">Sushi domain-containing protein</fullName>
    </recommendedName>
</protein>
<dbReference type="Proteomes" id="UP001346869">
    <property type="component" value="Unassembled WGS sequence"/>
</dbReference>
<feature type="signal peptide" evidence="8">
    <location>
        <begin position="1"/>
        <end position="28"/>
    </location>
</feature>
<dbReference type="PANTHER" id="PTHR19325:SF569">
    <property type="entry name" value="COMPLEMENT COMPONENT 4 BINDING PROTEIN, SECRETORY-RELATED"/>
    <property type="match status" value="1"/>
</dbReference>
<dbReference type="AlphaFoldDB" id="A0AAN7Y5A3"/>
<evidence type="ECO:0000313" key="11">
    <source>
        <dbReference type="Proteomes" id="UP001346869"/>
    </source>
</evidence>
<dbReference type="PROSITE" id="PS50923">
    <property type="entry name" value="SUSHI"/>
    <property type="match status" value="3"/>
</dbReference>
<feature type="domain" description="Sushi" evidence="9">
    <location>
        <begin position="28"/>
        <end position="90"/>
    </location>
</feature>
<dbReference type="InterPro" id="IPR000436">
    <property type="entry name" value="Sushi_SCR_CCP_dom"/>
</dbReference>
<dbReference type="Gene3D" id="2.10.70.10">
    <property type="entry name" value="Complement Module, domain 1"/>
    <property type="match status" value="3"/>
</dbReference>
<comment type="caution">
    <text evidence="5">Lacks conserved residue(s) required for the propagation of feature annotation.</text>
</comment>
<evidence type="ECO:0000256" key="8">
    <source>
        <dbReference type="SAM" id="SignalP"/>
    </source>
</evidence>
<dbReference type="SMART" id="SM00032">
    <property type="entry name" value="CCP"/>
    <property type="match status" value="3"/>
</dbReference>
<evidence type="ECO:0000256" key="7">
    <source>
        <dbReference type="SAM" id="Phobius"/>
    </source>
</evidence>
<dbReference type="PANTHER" id="PTHR19325">
    <property type="entry name" value="COMPLEMENT COMPONENT-RELATED SUSHI DOMAIN-CONTAINING"/>
    <property type="match status" value="1"/>
</dbReference>